<dbReference type="AlphaFoldDB" id="A0A317CVF4"/>
<dbReference type="GO" id="GO:0003676">
    <property type="term" value="F:nucleic acid binding"/>
    <property type="evidence" value="ECO:0007669"/>
    <property type="project" value="InterPro"/>
</dbReference>
<reference evidence="1 2" key="1">
    <citation type="submission" date="2018-05" db="EMBL/GenBank/DDBJ databases">
        <title>Micromonospora atacamensis sp. nov., a novel actinobacteria isolated from high altitude Atacama Desert soil.</title>
        <authorList>
            <person name="Carro L."/>
            <person name="Golinska P."/>
            <person name="Klenk H.-P."/>
            <person name="Goodfellow M."/>
        </authorList>
    </citation>
    <scope>NUCLEOTIDE SEQUENCE [LARGE SCALE GENOMIC DNA]</scope>
    <source>
        <strain evidence="1 2">5R2A7</strain>
    </source>
</reference>
<protein>
    <recommendedName>
        <fullName evidence="3">DUF5655 domain-containing protein</fullName>
    </recommendedName>
</protein>
<gene>
    <name evidence="1" type="ORF">DKT68_22045</name>
</gene>
<dbReference type="Gene3D" id="3.40.1350.10">
    <property type="match status" value="1"/>
</dbReference>
<dbReference type="EMBL" id="QGKR01000248">
    <property type="protein sequence ID" value="PWR06531.1"/>
    <property type="molecule type" value="Genomic_DNA"/>
</dbReference>
<organism evidence="1 2">
    <name type="scientific">Micromonospora acroterricola</name>
    <dbReference type="NCBI Taxonomy" id="2202421"/>
    <lineage>
        <taxon>Bacteria</taxon>
        <taxon>Bacillati</taxon>
        <taxon>Actinomycetota</taxon>
        <taxon>Actinomycetes</taxon>
        <taxon>Micromonosporales</taxon>
        <taxon>Micromonosporaceae</taxon>
        <taxon>Micromonospora</taxon>
    </lineage>
</organism>
<dbReference type="RefSeq" id="WP_109819302.1">
    <property type="nucleotide sequence ID" value="NZ_QGKR01000248.1"/>
</dbReference>
<dbReference type="Proteomes" id="UP000245410">
    <property type="component" value="Unassembled WGS sequence"/>
</dbReference>
<dbReference type="OrthoDB" id="4964257at2"/>
<proteinExistence type="predicted"/>
<evidence type="ECO:0000313" key="1">
    <source>
        <dbReference type="EMBL" id="PWR06531.1"/>
    </source>
</evidence>
<comment type="caution">
    <text evidence="1">The sequence shown here is derived from an EMBL/GenBank/DDBJ whole genome shotgun (WGS) entry which is preliminary data.</text>
</comment>
<evidence type="ECO:0008006" key="3">
    <source>
        <dbReference type="Google" id="ProtNLM"/>
    </source>
</evidence>
<name>A0A317CVF4_9ACTN</name>
<sequence>MEFRKAKPVSLRGNPLFSEKWLQGLIAEDPSLLGLGDLVLMQAERRQPRAGRLDLLLVDPDEPTRYEVEIQLGPTDEAHIIRTIEYWDIERSRYPQYEHVAVLVAEDITSRFLNVISLFNRAIPLVAIQMRALNVGGTLTLSATTVLDVTRLGTDEEDEPGQATDRSYWVQRSSSASVSIADEVLALVNTIAPGMQLKYNKHYIGLARDGIADNFVQVRPRRSHAVLEIRLPRSDETSALLDASGLDVLSYAARWGRYRMTVNSAHIAAHQQLLLDLIRQAAGTPAPDND</sequence>
<accession>A0A317CVF4</accession>
<evidence type="ECO:0000313" key="2">
    <source>
        <dbReference type="Proteomes" id="UP000245410"/>
    </source>
</evidence>
<keyword evidence="2" id="KW-1185">Reference proteome</keyword>
<dbReference type="InterPro" id="IPR011856">
    <property type="entry name" value="tRNA_endonuc-like_dom_sf"/>
</dbReference>